<feature type="transmembrane region" description="Helical" evidence="1">
    <location>
        <begin position="49"/>
        <end position="82"/>
    </location>
</feature>
<feature type="transmembrane region" description="Helical" evidence="1">
    <location>
        <begin position="12"/>
        <end position="43"/>
    </location>
</feature>
<name>V5B4T2_TRYCR</name>
<evidence type="ECO:0000313" key="3">
    <source>
        <dbReference type="Proteomes" id="UP000017861"/>
    </source>
</evidence>
<dbReference type="AlphaFoldDB" id="V5B4T2"/>
<accession>V5B4T2</accession>
<evidence type="ECO:0000313" key="2">
    <source>
        <dbReference type="EMBL" id="ESS60992.1"/>
    </source>
</evidence>
<evidence type="ECO:0000256" key="1">
    <source>
        <dbReference type="SAM" id="Phobius"/>
    </source>
</evidence>
<dbReference type="VEuPathDB" id="TriTrypDB:TCDM_11443"/>
<proteinExistence type="predicted"/>
<comment type="caution">
    <text evidence="2">The sequence shown here is derived from an EMBL/GenBank/DDBJ whole genome shotgun (WGS) entry which is preliminary data.</text>
</comment>
<gene>
    <name evidence="2" type="ORF">TCDM_11443</name>
</gene>
<keyword evidence="1" id="KW-0472">Membrane</keyword>
<keyword evidence="1" id="KW-0812">Transmembrane</keyword>
<sequence length="85" mass="9862">MHAHWSRLGAVPFFFVFLHCLVYCCLFTFVLISLVVLFLIIFLHGVVRFLHFIGLIFLTKCVLLLLVFFTVPFLVCVLAFILALR</sequence>
<keyword evidence="1" id="KW-1133">Transmembrane helix</keyword>
<dbReference type="EMBL" id="AYLP01000357">
    <property type="protein sequence ID" value="ESS60992.1"/>
    <property type="molecule type" value="Genomic_DNA"/>
</dbReference>
<protein>
    <submittedName>
        <fullName evidence="2">Uncharacterized protein</fullName>
    </submittedName>
</protein>
<reference evidence="2 3" key="1">
    <citation type="journal article" date="2014" name="Genome Announc.">
        <title>Trypanosoma cruzi Clone Dm28c Draft Genome Sequence.</title>
        <authorList>
            <person name="Grisard E.C."/>
            <person name="Teixeira S.M."/>
            <person name="de Almeida L.G."/>
            <person name="Stoco P.H."/>
            <person name="Gerber A.L."/>
            <person name="Talavera-Lopez C."/>
            <person name="Lima O.C."/>
            <person name="Andersson B."/>
            <person name="de Vasconcelos A.T."/>
        </authorList>
    </citation>
    <scope>NUCLEOTIDE SEQUENCE [LARGE SCALE GENOMIC DNA]</scope>
    <source>
        <strain evidence="2 3">Dm28c</strain>
    </source>
</reference>
<dbReference type="Proteomes" id="UP000017861">
    <property type="component" value="Unassembled WGS sequence"/>
</dbReference>
<organism evidence="2 3">
    <name type="scientific">Trypanosoma cruzi Dm28c</name>
    <dbReference type="NCBI Taxonomy" id="1416333"/>
    <lineage>
        <taxon>Eukaryota</taxon>
        <taxon>Discoba</taxon>
        <taxon>Euglenozoa</taxon>
        <taxon>Kinetoplastea</taxon>
        <taxon>Metakinetoplastina</taxon>
        <taxon>Trypanosomatida</taxon>
        <taxon>Trypanosomatidae</taxon>
        <taxon>Trypanosoma</taxon>
        <taxon>Schizotrypanum</taxon>
    </lineage>
</organism>